<proteinExistence type="inferred from homology"/>
<dbReference type="SUPFAM" id="SSF56784">
    <property type="entry name" value="HAD-like"/>
    <property type="match status" value="1"/>
</dbReference>
<evidence type="ECO:0000256" key="7">
    <source>
        <dbReference type="ARBA" id="ARBA00022967"/>
    </source>
</evidence>
<evidence type="ECO:0000256" key="3">
    <source>
        <dbReference type="ARBA" id="ARBA00022692"/>
    </source>
</evidence>
<evidence type="ECO:0000256" key="8">
    <source>
        <dbReference type="ARBA" id="ARBA00022989"/>
    </source>
</evidence>
<feature type="transmembrane region" description="Helical" evidence="12">
    <location>
        <begin position="405"/>
        <end position="427"/>
    </location>
</feature>
<dbReference type="SUPFAM" id="SSF55008">
    <property type="entry name" value="HMA, heavy metal-associated domain"/>
    <property type="match status" value="1"/>
</dbReference>
<comment type="caution">
    <text evidence="15">The sequence shown here is derived from an EMBL/GenBank/DDBJ whole genome shotgun (WGS) entry which is preliminary data.</text>
</comment>
<dbReference type="PROSITE" id="PS00154">
    <property type="entry name" value="ATPASE_E1_E2"/>
    <property type="match status" value="1"/>
</dbReference>
<evidence type="ECO:0000256" key="6">
    <source>
        <dbReference type="ARBA" id="ARBA00022840"/>
    </source>
</evidence>
<dbReference type="InterPro" id="IPR000579">
    <property type="entry name" value="Cation-trans_P-type_ATPase_A/B"/>
</dbReference>
<evidence type="ECO:0000256" key="1">
    <source>
        <dbReference type="ARBA" id="ARBA00004651"/>
    </source>
</evidence>
<feature type="transmembrane region" description="Helical" evidence="12">
    <location>
        <begin position="439"/>
        <end position="461"/>
    </location>
</feature>
<dbReference type="CDD" id="cd00371">
    <property type="entry name" value="HMA"/>
    <property type="match status" value="1"/>
</dbReference>
<dbReference type="SFLD" id="SFLDG00002">
    <property type="entry name" value="C1.7:_P-type_atpase_like"/>
    <property type="match status" value="1"/>
</dbReference>
<dbReference type="SUPFAM" id="SSF81653">
    <property type="entry name" value="Calcium ATPase, transduction domain A"/>
    <property type="match status" value="1"/>
</dbReference>
<dbReference type="InterPro" id="IPR023299">
    <property type="entry name" value="ATPase_P-typ_cyto_dom_N"/>
</dbReference>
<dbReference type="NCBIfam" id="TIGR01512">
    <property type="entry name" value="ATPase-IB2_Cd"/>
    <property type="match status" value="1"/>
</dbReference>
<dbReference type="AlphaFoldDB" id="H5TFZ1"/>
<evidence type="ECO:0000259" key="14">
    <source>
        <dbReference type="PROSITE" id="PS50846"/>
    </source>
</evidence>
<comment type="similarity">
    <text evidence="2 12">Belongs to the cation transport ATPase (P-type) (TC 3.A.3) family. Type IB subfamily.</text>
</comment>
<name>H5TFZ1_GORO1</name>
<evidence type="ECO:0000256" key="9">
    <source>
        <dbReference type="ARBA" id="ARBA00023136"/>
    </source>
</evidence>
<protein>
    <recommendedName>
        <fullName evidence="11">Cation-transporting P-type ATPase B</fullName>
    </recommendedName>
</protein>
<dbReference type="Gene3D" id="2.70.150.10">
    <property type="entry name" value="Calcium-transporting ATPase, cytoplasmic transduction domain A"/>
    <property type="match status" value="1"/>
</dbReference>
<dbReference type="Gene3D" id="3.40.1110.10">
    <property type="entry name" value="Calcium-transporting ATPase, cytoplasmic domain N"/>
    <property type="match status" value="1"/>
</dbReference>
<dbReference type="Pfam" id="PF00702">
    <property type="entry name" value="Hydrolase"/>
    <property type="match status" value="1"/>
</dbReference>
<evidence type="ECO:0000256" key="10">
    <source>
        <dbReference type="ARBA" id="ARBA00049360"/>
    </source>
</evidence>
<gene>
    <name evidence="15" type="primary">copA</name>
    <name evidence="15" type="ORF">GOOTI_005_00780</name>
</gene>
<dbReference type="Gene3D" id="3.30.70.100">
    <property type="match status" value="1"/>
</dbReference>
<keyword evidence="5 12" id="KW-0547">Nucleotide-binding</keyword>
<dbReference type="GO" id="GO:0016887">
    <property type="term" value="F:ATP hydrolysis activity"/>
    <property type="evidence" value="ECO:0007669"/>
    <property type="project" value="InterPro"/>
</dbReference>
<dbReference type="GO" id="GO:0005507">
    <property type="term" value="F:copper ion binding"/>
    <property type="evidence" value="ECO:0007669"/>
    <property type="project" value="TreeGrafter"/>
</dbReference>
<keyword evidence="9 12" id="KW-0472">Membrane</keyword>
<feature type="transmembrane region" description="Helical" evidence="12">
    <location>
        <begin position="252"/>
        <end position="270"/>
    </location>
</feature>
<keyword evidence="12" id="KW-1003">Cell membrane</keyword>
<dbReference type="SFLD" id="SFLDS00003">
    <property type="entry name" value="Haloacid_Dehalogenase"/>
    <property type="match status" value="1"/>
</dbReference>
<dbReference type="Gene3D" id="3.40.50.1000">
    <property type="entry name" value="HAD superfamily/HAD-like"/>
    <property type="match status" value="1"/>
</dbReference>
<sequence>MRDHRDQTIPGHPHRSIGIVFDAATRHADEEIEDHVTTLESPTSTGTGQREAAQHTGPQRIQLDVTGMSCGACAARVERKLNKVDGVKASVNYATRVATIDAADDVSADALCEVVDATGYGASVRSDTPTPIPDTDGDEAKRLFRRLAVALILFIPLADLSIVFAVVPSTRFTGWQWLLLALATPILTWCAWPFYRVAAKNLRTRNATMETLVTLGVLAATVWSLYSMFFAADTGSSSSQGVWSAIWSADSIYLEVATGVTVLVLAGRYFEARARSRAGGALRALAALGAKDVSVLLRDGTEMRIPAGELSEGQRFVVRPGETIGTDGLVIEGSAAVDMSAMTGESKPVDVEPGEPVIGGTTALNGRLVVEAAAVGPDTAFAGMMRLVEEAQTGKANAQRLADRVAGVFVPVVIAIAVVTVGAWLLAGGPVDRAVAAGLAVLVIACPCALGLATPIAVMVATGRGAQLGIFLKGYQALDTSRYIDTVVFDKTGTVTEGALSVTQVSADDESQVPDDRLLALAAAVESASEHAVGSAIVSAVDDEHRPEVSDFRAEPGRGVVGTVDGHRVTVGSPRWVSHSVVVPAATARRRRDAEARGETVIYVAVDGRLAGMIAVADTLKPSAVPAIAALQAAGMRTVLLTGDNEGAARAVADEVGITEVIAEVLPDAKVDAIRELQESGRSVAMVGDGINDGPALATADLGLAIGRGTDVAIGAADVVLVRDDLRAAPAALSLARATQRTIRTNLIWAFGYNVAAIPIAAAGVLNPLIAGAAMALSSLFVVSNSLRLQHFGNRR</sequence>
<dbReference type="GO" id="GO:0043682">
    <property type="term" value="F:P-type divalent copper transporter activity"/>
    <property type="evidence" value="ECO:0007669"/>
    <property type="project" value="TreeGrafter"/>
</dbReference>
<dbReference type="InterPro" id="IPR023214">
    <property type="entry name" value="HAD_sf"/>
</dbReference>
<dbReference type="NCBIfam" id="TIGR01494">
    <property type="entry name" value="ATPase_P-type"/>
    <property type="match status" value="1"/>
</dbReference>
<dbReference type="InterPro" id="IPR059000">
    <property type="entry name" value="ATPase_P-type_domA"/>
</dbReference>
<dbReference type="InterPro" id="IPR036163">
    <property type="entry name" value="HMA_dom_sf"/>
</dbReference>
<dbReference type="Pfam" id="PF00122">
    <property type="entry name" value="E1-E2_ATPase"/>
    <property type="match status" value="1"/>
</dbReference>
<evidence type="ECO:0000256" key="4">
    <source>
        <dbReference type="ARBA" id="ARBA00022723"/>
    </source>
</evidence>
<dbReference type="PROSITE" id="PS50846">
    <property type="entry name" value="HMA_2"/>
    <property type="match status" value="1"/>
</dbReference>
<evidence type="ECO:0000256" key="2">
    <source>
        <dbReference type="ARBA" id="ARBA00006024"/>
    </source>
</evidence>
<keyword evidence="6 12" id="KW-0067">ATP-binding</keyword>
<feature type="transmembrane region" description="Helical" evidence="12">
    <location>
        <begin position="769"/>
        <end position="787"/>
    </location>
</feature>
<dbReference type="SFLD" id="SFLDF00027">
    <property type="entry name" value="p-type_atpase"/>
    <property type="match status" value="1"/>
</dbReference>
<evidence type="ECO:0000256" key="11">
    <source>
        <dbReference type="ARBA" id="ARBA00074171"/>
    </source>
</evidence>
<dbReference type="GO" id="GO:0005524">
    <property type="term" value="F:ATP binding"/>
    <property type="evidence" value="ECO:0007669"/>
    <property type="project" value="UniProtKB-UniRule"/>
</dbReference>
<dbReference type="SUPFAM" id="SSF81665">
    <property type="entry name" value="Calcium ATPase, transmembrane domain M"/>
    <property type="match status" value="1"/>
</dbReference>
<feature type="transmembrane region" description="Helical" evidence="12">
    <location>
        <begin position="174"/>
        <end position="195"/>
    </location>
</feature>
<evidence type="ECO:0000313" key="16">
    <source>
        <dbReference type="Proteomes" id="UP000005038"/>
    </source>
</evidence>
<evidence type="ECO:0000313" key="15">
    <source>
        <dbReference type="EMBL" id="GAB32399.1"/>
    </source>
</evidence>
<dbReference type="EMBL" id="BAFB01000005">
    <property type="protein sequence ID" value="GAB32399.1"/>
    <property type="molecule type" value="Genomic_DNA"/>
</dbReference>
<dbReference type="CDD" id="cd02094">
    <property type="entry name" value="P-type_ATPase_Cu-like"/>
    <property type="match status" value="1"/>
</dbReference>
<evidence type="ECO:0000256" key="5">
    <source>
        <dbReference type="ARBA" id="ARBA00022741"/>
    </source>
</evidence>
<dbReference type="GO" id="GO:0055070">
    <property type="term" value="P:copper ion homeostasis"/>
    <property type="evidence" value="ECO:0007669"/>
    <property type="project" value="TreeGrafter"/>
</dbReference>
<feature type="transmembrane region" description="Helical" evidence="12">
    <location>
        <begin position="207"/>
        <end position="232"/>
    </location>
</feature>
<dbReference type="InterPro" id="IPR008250">
    <property type="entry name" value="ATPase_P-typ_transduc_dom_A_sf"/>
</dbReference>
<comment type="catalytic activity">
    <reaction evidence="10">
        <text>ATP + H2O = ADP + phosphate + H(+)</text>
        <dbReference type="Rhea" id="RHEA:13065"/>
        <dbReference type="ChEBI" id="CHEBI:15377"/>
        <dbReference type="ChEBI" id="CHEBI:15378"/>
        <dbReference type="ChEBI" id="CHEBI:30616"/>
        <dbReference type="ChEBI" id="CHEBI:43474"/>
        <dbReference type="ChEBI" id="CHEBI:456216"/>
    </reaction>
</comment>
<dbReference type="InterPro" id="IPR017969">
    <property type="entry name" value="Heavy-metal-associated_CS"/>
</dbReference>
<dbReference type="PRINTS" id="PR00119">
    <property type="entry name" value="CATATPASE"/>
</dbReference>
<feature type="compositionally biased region" description="Polar residues" evidence="13">
    <location>
        <begin position="38"/>
        <end position="48"/>
    </location>
</feature>
<dbReference type="InterPro" id="IPR001757">
    <property type="entry name" value="P_typ_ATPase"/>
</dbReference>
<dbReference type="STRING" id="1108044.GOOTI_005_00780"/>
<accession>H5TFZ1</accession>
<dbReference type="NCBIfam" id="TIGR01525">
    <property type="entry name" value="ATPase-IB_hvy"/>
    <property type="match status" value="1"/>
</dbReference>
<dbReference type="Pfam" id="PF00403">
    <property type="entry name" value="HMA"/>
    <property type="match status" value="1"/>
</dbReference>
<dbReference type="InterPro" id="IPR027256">
    <property type="entry name" value="P-typ_ATPase_IB"/>
</dbReference>
<keyword evidence="8 12" id="KW-1133">Transmembrane helix</keyword>
<feature type="transmembrane region" description="Helical" evidence="12">
    <location>
        <begin position="747"/>
        <end position="763"/>
    </location>
</feature>
<dbReference type="PROSITE" id="PS01047">
    <property type="entry name" value="HMA_1"/>
    <property type="match status" value="1"/>
</dbReference>
<keyword evidence="3 12" id="KW-0812">Transmembrane</keyword>
<dbReference type="PRINTS" id="PR00940">
    <property type="entry name" value="CATPATPASEA"/>
</dbReference>
<dbReference type="FunFam" id="2.70.150.10:FF:000002">
    <property type="entry name" value="Copper-transporting ATPase 1, putative"/>
    <property type="match status" value="1"/>
</dbReference>
<feature type="domain" description="HMA" evidence="14">
    <location>
        <begin position="59"/>
        <end position="123"/>
    </location>
</feature>
<evidence type="ECO:0000256" key="12">
    <source>
        <dbReference type="RuleBase" id="RU362081"/>
    </source>
</evidence>
<dbReference type="InterPro" id="IPR018303">
    <property type="entry name" value="ATPase_P-typ_P_site"/>
</dbReference>
<keyword evidence="16" id="KW-1185">Reference proteome</keyword>
<feature type="transmembrane region" description="Helical" evidence="12">
    <location>
        <begin position="147"/>
        <end position="168"/>
    </location>
</feature>
<dbReference type="FunFam" id="3.30.70.100:FF:000005">
    <property type="entry name" value="Copper-exporting P-type ATPase A"/>
    <property type="match status" value="1"/>
</dbReference>
<dbReference type="PANTHER" id="PTHR43520">
    <property type="entry name" value="ATP7, ISOFORM B"/>
    <property type="match status" value="1"/>
</dbReference>
<dbReference type="PANTHER" id="PTHR43520:SF8">
    <property type="entry name" value="P-TYPE CU(+) TRANSPORTER"/>
    <property type="match status" value="1"/>
</dbReference>
<dbReference type="GO" id="GO:0005886">
    <property type="term" value="C:plasma membrane"/>
    <property type="evidence" value="ECO:0007669"/>
    <property type="project" value="UniProtKB-SubCell"/>
</dbReference>
<keyword evidence="7" id="KW-1278">Translocase</keyword>
<dbReference type="InterPro" id="IPR023298">
    <property type="entry name" value="ATPase_P-typ_TM_dom_sf"/>
</dbReference>
<evidence type="ECO:0000256" key="13">
    <source>
        <dbReference type="SAM" id="MobiDB-lite"/>
    </source>
</evidence>
<reference evidence="15" key="1">
    <citation type="submission" date="2012-02" db="EMBL/GenBank/DDBJ databases">
        <title>Whole genome shotgun sequence of Gordonia otitidis NBRC 100426.</title>
        <authorList>
            <person name="Yoshida I."/>
            <person name="Hosoyama A."/>
            <person name="Tsuchikane K."/>
            <person name="Katsumata H."/>
            <person name="Yamazaki S."/>
            <person name="Fujita N."/>
        </authorList>
    </citation>
    <scope>NUCLEOTIDE SEQUENCE [LARGE SCALE GENOMIC DNA]</scope>
    <source>
        <strain evidence="15">NBRC 100426</strain>
    </source>
</reference>
<feature type="region of interest" description="Disordered" evidence="13">
    <location>
        <begin position="36"/>
        <end position="58"/>
    </location>
</feature>
<dbReference type="NCBIfam" id="TIGR01511">
    <property type="entry name" value="ATPase-IB1_Cu"/>
    <property type="match status" value="1"/>
</dbReference>
<dbReference type="Proteomes" id="UP000005038">
    <property type="component" value="Unassembled WGS sequence"/>
</dbReference>
<comment type="subcellular location">
    <subcellularLocation>
        <location evidence="1">Cell membrane</location>
        <topology evidence="1">Multi-pass membrane protein</topology>
    </subcellularLocation>
</comment>
<keyword evidence="4 12" id="KW-0479">Metal-binding</keyword>
<dbReference type="InterPro" id="IPR044492">
    <property type="entry name" value="P_typ_ATPase_HD_dom"/>
</dbReference>
<dbReference type="InterPro" id="IPR006121">
    <property type="entry name" value="HMA_dom"/>
</dbReference>
<organism evidence="15 16">
    <name type="scientific">Gordonia otitidis (strain DSM 44809 / CCUG 52243 / JCM 12355 / NBRC 100426 / IFM 10032)</name>
    <dbReference type="NCBI Taxonomy" id="1108044"/>
    <lineage>
        <taxon>Bacteria</taxon>
        <taxon>Bacillati</taxon>
        <taxon>Actinomycetota</taxon>
        <taxon>Actinomycetes</taxon>
        <taxon>Mycobacteriales</taxon>
        <taxon>Gordoniaceae</taxon>
        <taxon>Gordonia</taxon>
    </lineage>
</organism>
<dbReference type="InterPro" id="IPR036412">
    <property type="entry name" value="HAD-like_sf"/>
</dbReference>